<evidence type="ECO:0000313" key="1">
    <source>
        <dbReference type="EMBL" id="AHL23272.1"/>
    </source>
</evidence>
<protein>
    <submittedName>
        <fullName evidence="1">Uncharacterized protein</fullName>
    </submittedName>
</protein>
<evidence type="ECO:0000313" key="2">
    <source>
        <dbReference type="Proteomes" id="UP000019434"/>
    </source>
</evidence>
<gene>
    <name evidence="1" type="ORF">BD01_1669</name>
</gene>
<dbReference type="EMBL" id="CP007264">
    <property type="protein sequence ID" value="AHL23272.1"/>
    <property type="molecule type" value="Genomic_DNA"/>
</dbReference>
<name>W8NVT4_9EURY</name>
<dbReference type="KEGG" id="tnu:BD01_1669"/>
<organism evidence="1 2">
    <name type="scientific">Thermococcus nautili</name>
    <dbReference type="NCBI Taxonomy" id="195522"/>
    <lineage>
        <taxon>Archaea</taxon>
        <taxon>Methanobacteriati</taxon>
        <taxon>Methanobacteriota</taxon>
        <taxon>Thermococci</taxon>
        <taxon>Thermococcales</taxon>
        <taxon>Thermococcaceae</taxon>
        <taxon>Thermococcus</taxon>
    </lineage>
</organism>
<reference evidence="1 2" key="1">
    <citation type="submission" date="2014-02" db="EMBL/GenBank/DDBJ databases">
        <title>Genome Sequence of an Hyperthermophilic Archaeon, Thermococcus nautili 30-1, producing viral vesicles.</title>
        <authorList>
            <person name="Oberto J."/>
            <person name="Gaudin M."/>
            <person name="Cossu M."/>
            <person name="Gorlas A."/>
            <person name="Slesarev A."/>
            <person name="Marguet E."/>
            <person name="Forterre P."/>
        </authorList>
    </citation>
    <scope>NUCLEOTIDE SEQUENCE [LARGE SCALE GENOMIC DNA]</scope>
    <source>
        <strain evidence="1 2">30-1</strain>
    </source>
</reference>
<dbReference type="Proteomes" id="UP000019434">
    <property type="component" value="Chromosome"/>
</dbReference>
<dbReference type="AlphaFoldDB" id="W8NVT4"/>
<dbReference type="STRING" id="195522.BD01_1669"/>
<keyword evidence="2" id="KW-1185">Reference proteome</keyword>
<proteinExistence type="predicted"/>
<sequence length="75" mass="8496">MRLIARYSSGLNFMLCTRTFKGFLAQLQHAKFSLQTPGTFHGKRKRKPAHSLPFRLPHPSLAVRIFSLAKTLAVT</sequence>
<accession>W8NVT4</accession>
<dbReference type="HOGENOM" id="CLU_2662564_0_0_2"/>